<organism evidence="1 2">
    <name type="scientific">Batillaria attramentaria</name>
    <dbReference type="NCBI Taxonomy" id="370345"/>
    <lineage>
        <taxon>Eukaryota</taxon>
        <taxon>Metazoa</taxon>
        <taxon>Spiralia</taxon>
        <taxon>Lophotrochozoa</taxon>
        <taxon>Mollusca</taxon>
        <taxon>Gastropoda</taxon>
        <taxon>Caenogastropoda</taxon>
        <taxon>Sorbeoconcha</taxon>
        <taxon>Cerithioidea</taxon>
        <taxon>Batillariidae</taxon>
        <taxon>Batillaria</taxon>
    </lineage>
</organism>
<sequence>GDVCILHVHVSQRQVFVPKAGSGKEISHVPLNVGCPQQWQLLRKLCSVTGMLLVTLRPGQLTRPPQPSP</sequence>
<keyword evidence="2" id="KW-1185">Reference proteome</keyword>
<dbReference type="EMBL" id="JACVVK020000587">
    <property type="protein sequence ID" value="KAK7464539.1"/>
    <property type="molecule type" value="Genomic_DNA"/>
</dbReference>
<feature type="non-terminal residue" evidence="1">
    <location>
        <position position="1"/>
    </location>
</feature>
<evidence type="ECO:0000313" key="1">
    <source>
        <dbReference type="EMBL" id="KAK7464539.1"/>
    </source>
</evidence>
<name>A0ABD0J7R5_9CAEN</name>
<accession>A0ABD0J7R5</accession>
<comment type="caution">
    <text evidence="1">The sequence shown here is derived from an EMBL/GenBank/DDBJ whole genome shotgun (WGS) entry which is preliminary data.</text>
</comment>
<protein>
    <submittedName>
        <fullName evidence="1">Uncharacterized protein</fullName>
    </submittedName>
</protein>
<reference evidence="1 2" key="1">
    <citation type="journal article" date="2023" name="Sci. Data">
        <title>Genome assembly of the Korean intertidal mud-creeper Batillaria attramentaria.</title>
        <authorList>
            <person name="Patra A.K."/>
            <person name="Ho P.T."/>
            <person name="Jun S."/>
            <person name="Lee S.J."/>
            <person name="Kim Y."/>
            <person name="Won Y.J."/>
        </authorList>
    </citation>
    <scope>NUCLEOTIDE SEQUENCE [LARGE SCALE GENOMIC DNA]</scope>
    <source>
        <strain evidence="1">Wonlab-2016</strain>
    </source>
</reference>
<gene>
    <name evidence="1" type="ORF">BaRGS_00037900</name>
</gene>
<evidence type="ECO:0000313" key="2">
    <source>
        <dbReference type="Proteomes" id="UP001519460"/>
    </source>
</evidence>
<proteinExistence type="predicted"/>
<dbReference type="AlphaFoldDB" id="A0ABD0J7R5"/>
<dbReference type="Proteomes" id="UP001519460">
    <property type="component" value="Unassembled WGS sequence"/>
</dbReference>